<evidence type="ECO:0008006" key="4">
    <source>
        <dbReference type="Google" id="ProtNLM"/>
    </source>
</evidence>
<comment type="caution">
    <text evidence="2">The sequence shown here is derived from an EMBL/GenBank/DDBJ whole genome shotgun (WGS) entry which is preliminary data.</text>
</comment>
<sequence>MDILTTMVNFIELKINFGDVLSIVIALLALCYTIHSTRDNQRKSVLPFLSIEPVNSSLKIVGHKIEDNITDYIVVVRKNKKMYGIEKWGEEERKIIENGEKLGTGFIAYGAYNFPQSIKLKNIGKNTALSFTFELGEKNPYPKVIGVNEEKIISILLEDQNSTFNLFLRFKDIYGNEYKEKIEFFKGRMYLYSELKKVKFSKTRKYMIKQRSRLRIIKQEKNK</sequence>
<feature type="transmembrane region" description="Helical" evidence="1">
    <location>
        <begin position="15"/>
        <end position="34"/>
    </location>
</feature>
<dbReference type="Proteomes" id="UP001207687">
    <property type="component" value="Unassembled WGS sequence"/>
</dbReference>
<dbReference type="RefSeq" id="WP_264654087.1">
    <property type="nucleotide sequence ID" value="NZ_JAOQNN010000002.1"/>
</dbReference>
<evidence type="ECO:0000313" key="3">
    <source>
        <dbReference type="Proteomes" id="UP001207687"/>
    </source>
</evidence>
<name>A0AAW5TV62_9LACT</name>
<evidence type="ECO:0000256" key="1">
    <source>
        <dbReference type="SAM" id="Phobius"/>
    </source>
</evidence>
<dbReference type="AlphaFoldDB" id="A0AAW5TV62"/>
<gene>
    <name evidence="2" type="ORF">M2256_002684</name>
</gene>
<accession>A0AAW5TV62</accession>
<proteinExistence type="predicted"/>
<keyword evidence="1" id="KW-1133">Transmembrane helix</keyword>
<protein>
    <recommendedName>
        <fullName evidence="4">Phage protein</fullName>
    </recommendedName>
</protein>
<reference evidence="2" key="1">
    <citation type="submission" date="2023-08" db="EMBL/GenBank/DDBJ databases">
        <title>Genomic analyses of the natural microbiome of Caenorhabditis elegans.</title>
        <authorList>
            <person name="Samuel B."/>
        </authorList>
    </citation>
    <scope>NUCLEOTIDE SEQUENCE</scope>
    <source>
        <strain evidence="2">BIGb0220</strain>
    </source>
</reference>
<dbReference type="EMBL" id="JAOQNN010000002">
    <property type="protein sequence ID" value="MCW2282162.1"/>
    <property type="molecule type" value="Genomic_DNA"/>
</dbReference>
<organism evidence="2 3">
    <name type="scientific">Lactococcus lactis</name>
    <dbReference type="NCBI Taxonomy" id="1358"/>
    <lineage>
        <taxon>Bacteria</taxon>
        <taxon>Bacillati</taxon>
        <taxon>Bacillota</taxon>
        <taxon>Bacilli</taxon>
        <taxon>Lactobacillales</taxon>
        <taxon>Streptococcaceae</taxon>
        <taxon>Lactococcus</taxon>
    </lineage>
</organism>
<keyword evidence="1" id="KW-0812">Transmembrane</keyword>
<keyword evidence="1" id="KW-0472">Membrane</keyword>
<evidence type="ECO:0000313" key="2">
    <source>
        <dbReference type="EMBL" id="MCW2282162.1"/>
    </source>
</evidence>